<name>A0A7U3V0H8_9ACTN</name>
<sequence>MDAAPEYRPMVAVDIEGSGGRGDVSLLRIREVLAAAFREALGESGIDAKACLIEDLGDGLRMVAPACVPKSRLIHPFFHELAVRLGAHNRTAAASTRIRLRVALHAGDVWLAPTRVAGGPLEVLARLLDARPAREALATAPATVPASLLVSQHFYDETVRHGYPGIDPESFRRVEVTEKEYAAGAWLHLPGLPAAAAQPPGGESERPAGSSKMVNKASGHGVVYATQNGDLTVHDRTPR</sequence>
<dbReference type="KEGG" id="arev:RVR_9728"/>
<dbReference type="Proteomes" id="UP000595703">
    <property type="component" value="Chromosome"/>
</dbReference>
<reference evidence="2 3" key="3">
    <citation type="journal article" date="2011" name="Nat. Chem. Biol.">
        <title>Reveromycin A biosynthesis uses RevG and RevJ for stereospecific spiroacetal formation.</title>
        <authorList>
            <person name="Takahashi S."/>
            <person name="Toyoda A."/>
            <person name="Sekiyama Y."/>
            <person name="Takagi H."/>
            <person name="Nogawa T."/>
            <person name="Uramoto M."/>
            <person name="Suzuki R."/>
            <person name="Koshino H."/>
            <person name="Kumano T."/>
            <person name="Panthee S."/>
            <person name="Dairi T."/>
            <person name="Ishikawa J."/>
            <person name="Ikeda H."/>
            <person name="Sakaki Y."/>
            <person name="Osada H."/>
        </authorList>
    </citation>
    <scope>NUCLEOTIDE SEQUENCE [LARGE SCALE GENOMIC DNA]</scope>
    <source>
        <strain evidence="2 3">SN-593</strain>
    </source>
</reference>
<reference evidence="2 3" key="4">
    <citation type="journal article" date="2020" name="Sci. Rep.">
        <title>beta-carboline chemical signals induce reveromycin production through a LuxR family regulator in Streptomyces sp. SN-593.</title>
        <authorList>
            <person name="Panthee S."/>
            <person name="Kito N."/>
            <person name="Hayashi T."/>
            <person name="Shimizu T."/>
            <person name="Ishikawa J."/>
            <person name="Hamamoto H."/>
            <person name="Osada H."/>
            <person name="Takahashi S."/>
        </authorList>
    </citation>
    <scope>NUCLEOTIDE SEQUENCE [LARGE SCALE GENOMIC DNA]</scope>
    <source>
        <strain evidence="2 3">SN-593</strain>
    </source>
</reference>
<proteinExistence type="predicted"/>
<keyword evidence="3" id="KW-1185">Reference proteome</keyword>
<evidence type="ECO:0000313" key="3">
    <source>
        <dbReference type="Proteomes" id="UP000595703"/>
    </source>
</evidence>
<gene>
    <name evidence="2" type="ORF">RVR_9728</name>
</gene>
<accession>A0A7U3V0H8</accession>
<organism evidence="2 3">
    <name type="scientific">Actinacidiphila reveromycinica</name>
    <dbReference type="NCBI Taxonomy" id="659352"/>
    <lineage>
        <taxon>Bacteria</taxon>
        <taxon>Bacillati</taxon>
        <taxon>Actinomycetota</taxon>
        <taxon>Actinomycetes</taxon>
        <taxon>Kitasatosporales</taxon>
        <taxon>Streptomycetaceae</taxon>
        <taxon>Actinacidiphila</taxon>
    </lineage>
</organism>
<evidence type="ECO:0000256" key="1">
    <source>
        <dbReference type="SAM" id="MobiDB-lite"/>
    </source>
</evidence>
<feature type="region of interest" description="Disordered" evidence="1">
    <location>
        <begin position="194"/>
        <end position="239"/>
    </location>
</feature>
<dbReference type="AlphaFoldDB" id="A0A7U3V0H8"/>
<dbReference type="RefSeq" id="WP_202237890.1">
    <property type="nucleotide sequence ID" value="NZ_AP018365.1"/>
</dbReference>
<dbReference type="EMBL" id="AP018365">
    <property type="protein sequence ID" value="BBB02032.1"/>
    <property type="molecule type" value="Genomic_DNA"/>
</dbReference>
<evidence type="ECO:0000313" key="2">
    <source>
        <dbReference type="EMBL" id="BBB02032.1"/>
    </source>
</evidence>
<reference evidence="2 3" key="1">
    <citation type="journal article" date="2010" name="J. Bacteriol.">
        <title>Biochemical characterization of a novel indole prenyltransferase from Streptomyces sp. SN-593.</title>
        <authorList>
            <person name="Takahashi S."/>
            <person name="Takagi H."/>
            <person name="Toyoda A."/>
            <person name="Uramoto M."/>
            <person name="Nogawa T."/>
            <person name="Ueki M."/>
            <person name="Sakaki Y."/>
            <person name="Osada H."/>
        </authorList>
    </citation>
    <scope>NUCLEOTIDE SEQUENCE [LARGE SCALE GENOMIC DNA]</scope>
    <source>
        <strain evidence="2 3">SN-593</strain>
    </source>
</reference>
<protein>
    <submittedName>
        <fullName evidence="2">Uncharacterized protein</fullName>
    </submittedName>
</protein>
<reference evidence="2 3" key="2">
    <citation type="journal article" date="2011" name="J. Antibiot.">
        <title>Furaquinocins I and J: novel polyketide isoprenoid hybrid compounds from Streptomyces reveromyceticus SN-593.</title>
        <authorList>
            <person name="Panthee S."/>
            <person name="Takahashi S."/>
            <person name="Takagi H."/>
            <person name="Nogawa T."/>
            <person name="Oowada E."/>
            <person name="Uramoto M."/>
            <person name="Osada H."/>
        </authorList>
    </citation>
    <scope>NUCLEOTIDE SEQUENCE [LARGE SCALE GENOMIC DNA]</scope>
    <source>
        <strain evidence="2 3">SN-593</strain>
    </source>
</reference>